<dbReference type="PANTHER" id="PTHR43619">
    <property type="entry name" value="S-ADENOSYL-L-METHIONINE-DEPENDENT METHYLTRANSFERASE YKTD-RELATED"/>
    <property type="match status" value="1"/>
</dbReference>
<dbReference type="Proteomes" id="UP000242886">
    <property type="component" value="Chromosome SDENCHOL"/>
</dbReference>
<dbReference type="GO" id="GO:0008168">
    <property type="term" value="F:methyltransferase activity"/>
    <property type="evidence" value="ECO:0007669"/>
    <property type="project" value="UniProtKB-KW"/>
</dbReference>
<sequence>MGKTRQRIPHSALYTAATWKWGGLPCADIVLPPGAKGIFRLVNAYLFLYRLLNPQKISLKHNLLHRHALIDALLRRSSCRQVIEIAAGFSPRGCMVSADTAYRYFELDLPEVVALKREQLESTPEGRAILARSNFTLLEGDITRLDFSSFAAVPSFVISEGIMMYFKREAQMAIWRNIAKFIRAQGGEYVFDYIPIDDEPPRSRPGQWLSDLRHRLTNPPPPFAYDERTRQDVAADLIEAGFSQVEAIDTRMVARSWSLPHAAVPTRTIIYHCRCR</sequence>
<proteinExistence type="predicted"/>
<dbReference type="EMBL" id="LT837803">
    <property type="protein sequence ID" value="SMB25378.1"/>
    <property type="molecule type" value="Genomic_DNA"/>
</dbReference>
<dbReference type="SUPFAM" id="SSF53335">
    <property type="entry name" value="S-adenosyl-L-methionine-dependent methyltransferases"/>
    <property type="match status" value="1"/>
</dbReference>
<keyword evidence="2" id="KW-0808">Transferase</keyword>
<evidence type="ECO:0000313" key="3">
    <source>
        <dbReference type="EMBL" id="SMB25378.1"/>
    </source>
</evidence>
<dbReference type="InterPro" id="IPR029063">
    <property type="entry name" value="SAM-dependent_MTases_sf"/>
</dbReference>
<dbReference type="AlphaFoldDB" id="A0A7Z7HQZ1"/>
<evidence type="ECO:0000256" key="2">
    <source>
        <dbReference type="ARBA" id="ARBA00022679"/>
    </source>
</evidence>
<dbReference type="InterPro" id="IPR007213">
    <property type="entry name" value="Ppm1/Ppm2/Tcmp"/>
</dbReference>
<gene>
    <name evidence="3" type="ORF">SDENCHOL_11262</name>
</gene>
<name>A0A7Z7HQZ1_9PROT</name>
<dbReference type="GO" id="GO:0032259">
    <property type="term" value="P:methylation"/>
    <property type="evidence" value="ECO:0007669"/>
    <property type="project" value="UniProtKB-KW"/>
</dbReference>
<keyword evidence="1" id="KW-0489">Methyltransferase</keyword>
<dbReference type="Pfam" id="PF04072">
    <property type="entry name" value="LCM"/>
    <property type="match status" value="1"/>
</dbReference>
<dbReference type="Gene3D" id="3.40.50.150">
    <property type="entry name" value="Vaccinia Virus protein VP39"/>
    <property type="match status" value="1"/>
</dbReference>
<organism evidence="3 4">
    <name type="scientific">Sterolibacterium denitrificans</name>
    <dbReference type="NCBI Taxonomy" id="157592"/>
    <lineage>
        <taxon>Bacteria</taxon>
        <taxon>Pseudomonadati</taxon>
        <taxon>Pseudomonadota</taxon>
        <taxon>Betaproteobacteria</taxon>
        <taxon>Nitrosomonadales</taxon>
        <taxon>Sterolibacteriaceae</taxon>
        <taxon>Sterolibacterium</taxon>
    </lineage>
</organism>
<evidence type="ECO:0008006" key="5">
    <source>
        <dbReference type="Google" id="ProtNLM"/>
    </source>
</evidence>
<keyword evidence="4" id="KW-1185">Reference proteome</keyword>
<protein>
    <recommendedName>
        <fullName evidence="5">Methyltransferase</fullName>
    </recommendedName>
</protein>
<accession>A0A7Z7HQZ1</accession>
<evidence type="ECO:0000256" key="1">
    <source>
        <dbReference type="ARBA" id="ARBA00022603"/>
    </source>
</evidence>
<evidence type="ECO:0000313" key="4">
    <source>
        <dbReference type="Proteomes" id="UP000242886"/>
    </source>
</evidence>
<reference evidence="3" key="1">
    <citation type="submission" date="2017-03" db="EMBL/GenBank/DDBJ databases">
        <authorList>
            <consortium name="AG Boll"/>
        </authorList>
    </citation>
    <scope>NUCLEOTIDE SEQUENCE [LARGE SCALE GENOMIC DNA]</scope>
    <source>
        <strain evidence="3">Chol</strain>
    </source>
</reference>
<dbReference type="PANTHER" id="PTHR43619:SF2">
    <property type="entry name" value="S-ADENOSYL-L-METHIONINE-DEPENDENT METHYLTRANSFERASES SUPERFAMILY PROTEIN"/>
    <property type="match status" value="1"/>
</dbReference>